<proteinExistence type="predicted"/>
<dbReference type="EMBL" id="BSPK01000027">
    <property type="protein sequence ID" value="GLS63814.1"/>
    <property type="molecule type" value="Genomic_DNA"/>
</dbReference>
<feature type="region of interest" description="Disordered" evidence="1">
    <location>
        <begin position="50"/>
        <end position="81"/>
    </location>
</feature>
<comment type="caution">
    <text evidence="2">The sequence shown here is derived from an EMBL/GenBank/DDBJ whole genome shotgun (WGS) entry which is preliminary data.</text>
</comment>
<evidence type="ECO:0000313" key="2">
    <source>
        <dbReference type="EMBL" id="GLS63814.1"/>
    </source>
</evidence>
<dbReference type="Proteomes" id="UP001156856">
    <property type="component" value="Unassembled WGS sequence"/>
</dbReference>
<reference evidence="3" key="1">
    <citation type="journal article" date="2019" name="Int. J. Syst. Evol. Microbiol.">
        <title>The Global Catalogue of Microorganisms (GCM) 10K type strain sequencing project: providing services to taxonomists for standard genome sequencing and annotation.</title>
        <authorList>
            <consortium name="The Broad Institute Genomics Platform"/>
            <consortium name="The Broad Institute Genome Sequencing Center for Infectious Disease"/>
            <person name="Wu L."/>
            <person name="Ma J."/>
        </authorList>
    </citation>
    <scope>NUCLEOTIDE SEQUENCE [LARGE SCALE GENOMIC DNA]</scope>
    <source>
        <strain evidence="3">NBRC 107715</strain>
    </source>
</reference>
<name>A0ABQ6DIM1_9HYPH</name>
<gene>
    <name evidence="2" type="ORF">GCM10007888_21950</name>
</gene>
<sequence length="92" mass="10032">MRCLSGCKAEPVYVDAVLAALTESDRGSFWKPNTRPAAVAPARRPFRISDRRRYIRPGRRDDDDDPPSCPAAAMPRPRTPPSAAALALCIPA</sequence>
<feature type="compositionally biased region" description="Low complexity" evidence="1">
    <location>
        <begin position="70"/>
        <end position="81"/>
    </location>
</feature>
<evidence type="ECO:0000313" key="3">
    <source>
        <dbReference type="Proteomes" id="UP001156856"/>
    </source>
</evidence>
<keyword evidence="3" id="KW-1185">Reference proteome</keyword>
<evidence type="ECO:0000256" key="1">
    <source>
        <dbReference type="SAM" id="MobiDB-lite"/>
    </source>
</evidence>
<organism evidence="2 3">
    <name type="scientific">Methylobacterium oxalidis</name>
    <dbReference type="NCBI Taxonomy" id="944322"/>
    <lineage>
        <taxon>Bacteria</taxon>
        <taxon>Pseudomonadati</taxon>
        <taxon>Pseudomonadota</taxon>
        <taxon>Alphaproteobacteria</taxon>
        <taxon>Hyphomicrobiales</taxon>
        <taxon>Methylobacteriaceae</taxon>
        <taxon>Methylobacterium</taxon>
    </lineage>
</organism>
<accession>A0ABQ6DIM1</accession>
<protein>
    <submittedName>
        <fullName evidence="2">Uncharacterized protein</fullName>
    </submittedName>
</protein>